<dbReference type="InterPro" id="IPR025361">
    <property type="entry name" value="DUF4265"/>
</dbReference>
<sequence>MKQHAIIELPAGQRTDGSTVMEKVAIRRLADGRVEMLHSPGFVKGAARGDTLKFTKEGFEVEERAGLVAIQIYLRDDIEKIEPKLSAEIKTMDGCRDICTERMLVYSVPVEAGFAAIEGVMKEVAEQYAQLQWFYGNVYDEQGEPMNWWMNEK</sequence>
<gene>
    <name evidence="1" type="ORF">EDC56_3313</name>
</gene>
<dbReference type="RefSeq" id="WP_123713634.1">
    <property type="nucleotide sequence ID" value="NZ_RKHR01000006.1"/>
</dbReference>
<accession>A0A3N2DH02</accession>
<evidence type="ECO:0000313" key="1">
    <source>
        <dbReference type="EMBL" id="ROR99073.1"/>
    </source>
</evidence>
<comment type="caution">
    <text evidence="1">The sequence shown here is derived from an EMBL/GenBank/DDBJ whole genome shotgun (WGS) entry which is preliminary data.</text>
</comment>
<reference evidence="1 2" key="1">
    <citation type="submission" date="2018-11" db="EMBL/GenBank/DDBJ databases">
        <title>Genomic Encyclopedia of Type Strains, Phase IV (KMG-IV): sequencing the most valuable type-strain genomes for metagenomic binning, comparative biology and taxonomic classification.</title>
        <authorList>
            <person name="Goeker M."/>
        </authorList>
    </citation>
    <scope>NUCLEOTIDE SEQUENCE [LARGE SCALE GENOMIC DNA]</scope>
    <source>
        <strain evidence="1 2">DSM 100316</strain>
    </source>
</reference>
<evidence type="ECO:0000313" key="2">
    <source>
        <dbReference type="Proteomes" id="UP000275394"/>
    </source>
</evidence>
<proteinExistence type="predicted"/>
<dbReference type="OrthoDB" id="5733460at2"/>
<dbReference type="Pfam" id="PF14085">
    <property type="entry name" value="DUF4265"/>
    <property type="match status" value="1"/>
</dbReference>
<protein>
    <submittedName>
        <fullName evidence="1">Uncharacterized protein DUF4265</fullName>
    </submittedName>
</protein>
<dbReference type="EMBL" id="RKHR01000006">
    <property type="protein sequence ID" value="ROR99073.1"/>
    <property type="molecule type" value="Genomic_DNA"/>
</dbReference>
<dbReference type="Proteomes" id="UP000275394">
    <property type="component" value="Unassembled WGS sequence"/>
</dbReference>
<organism evidence="1 2">
    <name type="scientific">Sinobacterium caligoides</name>
    <dbReference type="NCBI Taxonomy" id="933926"/>
    <lineage>
        <taxon>Bacteria</taxon>
        <taxon>Pseudomonadati</taxon>
        <taxon>Pseudomonadota</taxon>
        <taxon>Gammaproteobacteria</taxon>
        <taxon>Cellvibrionales</taxon>
        <taxon>Spongiibacteraceae</taxon>
        <taxon>Sinobacterium</taxon>
    </lineage>
</organism>
<keyword evidence="2" id="KW-1185">Reference proteome</keyword>
<name>A0A3N2DH02_9GAMM</name>
<dbReference type="AlphaFoldDB" id="A0A3N2DH02"/>